<evidence type="ECO:0000256" key="2">
    <source>
        <dbReference type="ARBA" id="ARBA00004443"/>
    </source>
</evidence>
<name>A0A183E8E0_9BILA</name>
<evidence type="ECO:0000313" key="20">
    <source>
        <dbReference type="WBParaSite" id="GPUH_0001725301-mRNA-1"/>
    </source>
</evidence>
<evidence type="ECO:0000256" key="8">
    <source>
        <dbReference type="ARBA" id="ARBA00022516"/>
    </source>
</evidence>
<keyword evidence="12" id="KW-0460">Magnesium</keyword>
<accession>A0A183E8E0</accession>
<dbReference type="UniPathway" id="UPA00557">
    <property type="reaction ID" value="UER00614"/>
</dbReference>
<comment type="pathway">
    <text evidence="3">Phospholipid metabolism; CDP-diacylglycerol biosynthesis; CDP-diacylglycerol from sn-glycerol 3-phosphate: step 3/3.</text>
</comment>
<dbReference type="AlphaFoldDB" id="A0A183E8E0"/>
<keyword evidence="8" id="KW-0444">Lipid biosynthesis</keyword>
<evidence type="ECO:0000256" key="1">
    <source>
        <dbReference type="ARBA" id="ARBA00001946"/>
    </source>
</evidence>
<proteinExistence type="inferred from homology"/>
<comment type="cofactor">
    <cofactor evidence="1">
        <name>Mg(2+)</name>
        <dbReference type="ChEBI" id="CHEBI:18420"/>
    </cofactor>
</comment>
<dbReference type="InterPro" id="IPR015222">
    <property type="entry name" value="Tam41"/>
</dbReference>
<reference evidence="20" key="1">
    <citation type="submission" date="2016-06" db="UniProtKB">
        <authorList>
            <consortium name="WormBaseParasite"/>
        </authorList>
    </citation>
    <scope>IDENTIFICATION</scope>
</reference>
<keyword evidence="11" id="KW-0999">Mitochondrion inner membrane</keyword>
<keyword evidence="17" id="KW-1208">Phospholipid metabolism</keyword>
<evidence type="ECO:0000256" key="15">
    <source>
        <dbReference type="ARBA" id="ARBA00023136"/>
    </source>
</evidence>
<keyword evidence="9" id="KW-0808">Transferase</keyword>
<evidence type="ECO:0000256" key="16">
    <source>
        <dbReference type="ARBA" id="ARBA00023209"/>
    </source>
</evidence>
<evidence type="ECO:0000256" key="12">
    <source>
        <dbReference type="ARBA" id="ARBA00022842"/>
    </source>
</evidence>
<evidence type="ECO:0000256" key="13">
    <source>
        <dbReference type="ARBA" id="ARBA00023098"/>
    </source>
</evidence>
<comment type="subcellular location">
    <subcellularLocation>
        <location evidence="2">Mitochondrion inner membrane</location>
        <topology evidence="2">Peripheral membrane protein</topology>
        <orientation evidence="2">Matrix side</orientation>
    </subcellularLocation>
</comment>
<sequence length="171" mass="19464">LQAALLLLPDKFTLDQFYAEIVSLSYRGDFRLLFGEDRAKIRKIAEGSRAELEQIYLPLLKTSNDVSVQYSNVEQDTRSAAMYDRIVQLPVNILRNLQHQFNSRSGMQNDVEEIAGWLSQQVHGSKHISDIIEDIVRRSAWQQTVKNAFSAGATRSLAYSFAKLVKMLKSL</sequence>
<keyword evidence="15" id="KW-0472">Membrane</keyword>
<dbReference type="PANTHER" id="PTHR13619:SF0">
    <property type="entry name" value="PHOSPHATIDATE CYTIDYLYLTRANSFERASE, MITOCHONDRIAL"/>
    <property type="match status" value="1"/>
</dbReference>
<evidence type="ECO:0000256" key="18">
    <source>
        <dbReference type="ARBA" id="ARBA00029893"/>
    </source>
</evidence>
<evidence type="ECO:0000256" key="10">
    <source>
        <dbReference type="ARBA" id="ARBA00022695"/>
    </source>
</evidence>
<evidence type="ECO:0000256" key="4">
    <source>
        <dbReference type="ARBA" id="ARBA00005189"/>
    </source>
</evidence>
<dbReference type="GO" id="GO:0004605">
    <property type="term" value="F:phosphatidate cytidylyltransferase activity"/>
    <property type="evidence" value="ECO:0007669"/>
    <property type="project" value="UniProtKB-EC"/>
</dbReference>
<keyword evidence="16" id="KW-0594">Phospholipid biosynthesis</keyword>
<protein>
    <recommendedName>
        <fullName evidence="7">Phosphatidate cytidylyltransferase, mitochondrial</fullName>
        <ecNumber evidence="6">2.7.7.41</ecNumber>
    </recommendedName>
    <alternativeName>
        <fullName evidence="18">CDP-diacylglycerol synthase</fullName>
    </alternativeName>
    <alternativeName>
        <fullName evidence="19">Mitochondrial translocator assembly and maintenance protein 41 homolog</fullName>
    </alternativeName>
</protein>
<evidence type="ECO:0000256" key="14">
    <source>
        <dbReference type="ARBA" id="ARBA00023128"/>
    </source>
</evidence>
<dbReference type="GO" id="GO:0032049">
    <property type="term" value="P:cardiolipin biosynthetic process"/>
    <property type="evidence" value="ECO:0007669"/>
    <property type="project" value="InterPro"/>
</dbReference>
<comment type="pathway">
    <text evidence="4">Lipid metabolism.</text>
</comment>
<dbReference type="GO" id="GO:0016024">
    <property type="term" value="P:CDP-diacylglycerol biosynthetic process"/>
    <property type="evidence" value="ECO:0007669"/>
    <property type="project" value="UniProtKB-UniPathway"/>
</dbReference>
<evidence type="ECO:0000256" key="3">
    <source>
        <dbReference type="ARBA" id="ARBA00005119"/>
    </source>
</evidence>
<keyword evidence="14" id="KW-0496">Mitochondrion</keyword>
<evidence type="ECO:0000256" key="9">
    <source>
        <dbReference type="ARBA" id="ARBA00022679"/>
    </source>
</evidence>
<dbReference type="PANTHER" id="PTHR13619">
    <property type="entry name" value="PHOSPHATIDATE CYTIDYLYLTRANSFERASE, MITOCHONDRIAL"/>
    <property type="match status" value="1"/>
</dbReference>
<dbReference type="WBParaSite" id="GPUH_0001725301-mRNA-1">
    <property type="protein sequence ID" value="GPUH_0001725301-mRNA-1"/>
    <property type="gene ID" value="GPUH_0001725301"/>
</dbReference>
<evidence type="ECO:0000256" key="7">
    <source>
        <dbReference type="ARBA" id="ARBA00018337"/>
    </source>
</evidence>
<keyword evidence="10" id="KW-0548">Nucleotidyltransferase</keyword>
<comment type="similarity">
    <text evidence="5">Belongs to the TAM41 family.</text>
</comment>
<evidence type="ECO:0000256" key="19">
    <source>
        <dbReference type="ARBA" id="ARBA00031502"/>
    </source>
</evidence>
<evidence type="ECO:0000256" key="5">
    <source>
        <dbReference type="ARBA" id="ARBA00005458"/>
    </source>
</evidence>
<dbReference type="EC" id="2.7.7.41" evidence="6"/>
<dbReference type="Pfam" id="PF09139">
    <property type="entry name" value="Tam41_Mmp37"/>
    <property type="match status" value="1"/>
</dbReference>
<evidence type="ECO:0000256" key="6">
    <source>
        <dbReference type="ARBA" id="ARBA00012487"/>
    </source>
</evidence>
<dbReference type="GO" id="GO:0005743">
    <property type="term" value="C:mitochondrial inner membrane"/>
    <property type="evidence" value="ECO:0007669"/>
    <property type="project" value="UniProtKB-SubCell"/>
</dbReference>
<organism evidence="20">
    <name type="scientific">Gongylonema pulchrum</name>
    <dbReference type="NCBI Taxonomy" id="637853"/>
    <lineage>
        <taxon>Eukaryota</taxon>
        <taxon>Metazoa</taxon>
        <taxon>Ecdysozoa</taxon>
        <taxon>Nematoda</taxon>
        <taxon>Chromadorea</taxon>
        <taxon>Rhabditida</taxon>
        <taxon>Spirurina</taxon>
        <taxon>Spiruromorpha</taxon>
        <taxon>Spiruroidea</taxon>
        <taxon>Gongylonematidae</taxon>
        <taxon>Gongylonema</taxon>
    </lineage>
</organism>
<keyword evidence="13" id="KW-0443">Lipid metabolism</keyword>
<evidence type="ECO:0000256" key="11">
    <source>
        <dbReference type="ARBA" id="ARBA00022792"/>
    </source>
</evidence>
<evidence type="ECO:0000256" key="17">
    <source>
        <dbReference type="ARBA" id="ARBA00023264"/>
    </source>
</evidence>